<dbReference type="AlphaFoldDB" id="A0A345NQT7"/>
<dbReference type="EMBL" id="CP031229">
    <property type="protein sequence ID" value="AXH97395.1"/>
    <property type="molecule type" value="Genomic_DNA"/>
</dbReference>
<reference evidence="2 3" key="1">
    <citation type="submission" date="2018-07" db="EMBL/GenBank/DDBJ databases">
        <title>Complete genome sequencing of Ornithinimicrobium sp. AMA3305.</title>
        <authorList>
            <person name="Bae J.-W."/>
        </authorList>
    </citation>
    <scope>NUCLEOTIDE SEQUENCE [LARGE SCALE GENOMIC DNA]</scope>
    <source>
        <strain evidence="2 3">AMA3305</strain>
    </source>
</reference>
<name>A0A345NQT7_9MICO</name>
<proteinExistence type="predicted"/>
<dbReference type="KEGG" id="orn:DV701_15900"/>
<accession>A0A345NQT7</accession>
<protein>
    <recommendedName>
        <fullName evidence="4">Nif11 domain-containing protein</fullName>
    </recommendedName>
</protein>
<evidence type="ECO:0000313" key="3">
    <source>
        <dbReference type="Proteomes" id="UP000253790"/>
    </source>
</evidence>
<evidence type="ECO:0000256" key="1">
    <source>
        <dbReference type="SAM" id="MobiDB-lite"/>
    </source>
</evidence>
<gene>
    <name evidence="2" type="ORF">DV701_15900</name>
</gene>
<evidence type="ECO:0008006" key="4">
    <source>
        <dbReference type="Google" id="ProtNLM"/>
    </source>
</evidence>
<sequence>MRAQLDTILERAQSDESFGEQLNTQPEKTLREAGLDSRAVHEISREIKEFSAGKGSSKDFEAAMGKQPARMCDYTTCWISWCDHWGTFYTNN</sequence>
<dbReference type="Proteomes" id="UP000253790">
    <property type="component" value="Chromosome"/>
</dbReference>
<keyword evidence="3" id="KW-1185">Reference proteome</keyword>
<feature type="region of interest" description="Disordered" evidence="1">
    <location>
        <begin position="14"/>
        <end position="36"/>
    </location>
</feature>
<evidence type="ECO:0000313" key="2">
    <source>
        <dbReference type="EMBL" id="AXH97395.1"/>
    </source>
</evidence>
<organism evidence="2 3">
    <name type="scientific">Ornithinimicrobium avium</name>
    <dbReference type="NCBI Taxonomy" id="2283195"/>
    <lineage>
        <taxon>Bacteria</taxon>
        <taxon>Bacillati</taxon>
        <taxon>Actinomycetota</taxon>
        <taxon>Actinomycetes</taxon>
        <taxon>Micrococcales</taxon>
        <taxon>Ornithinimicrobiaceae</taxon>
        <taxon>Ornithinimicrobium</taxon>
    </lineage>
</organism>